<comment type="catalytic activity">
    <reaction evidence="1">
        <text>ATP + protein L-histidine = ADP + protein N-phospho-L-histidine.</text>
        <dbReference type="EC" id="2.7.13.3"/>
    </reaction>
</comment>
<dbReference type="Gene3D" id="3.30.565.10">
    <property type="entry name" value="Histidine kinase-like ATPase, C-terminal domain"/>
    <property type="match status" value="1"/>
</dbReference>
<evidence type="ECO:0000313" key="7">
    <source>
        <dbReference type="EMBL" id="ADD67919.1"/>
    </source>
</evidence>
<dbReference type="KEGG" id="dap:Dacet_1147"/>
<feature type="transmembrane region" description="Helical" evidence="4">
    <location>
        <begin position="246"/>
        <end position="268"/>
    </location>
</feature>
<dbReference type="NCBIfam" id="TIGR00229">
    <property type="entry name" value="sensory_box"/>
    <property type="match status" value="1"/>
</dbReference>
<proteinExistence type="predicted"/>
<dbReference type="InterPro" id="IPR036097">
    <property type="entry name" value="HisK_dim/P_sf"/>
</dbReference>
<keyword evidence="7" id="KW-0808">Transferase</keyword>
<dbReference type="InterPro" id="IPR004358">
    <property type="entry name" value="Sig_transdc_His_kin-like_C"/>
</dbReference>
<keyword evidence="4" id="KW-1133">Transmembrane helix</keyword>
<dbReference type="AlphaFoldDB" id="D4H7C0"/>
<dbReference type="Gene3D" id="6.10.340.10">
    <property type="match status" value="1"/>
</dbReference>
<evidence type="ECO:0000256" key="2">
    <source>
        <dbReference type="ARBA" id="ARBA00012438"/>
    </source>
</evidence>
<sequence precursor="true">MSISKKVFWIFLSVIILIFALGATIYTYQMGSSRMHNVLHILLRFNNSVYKLREQHMIVANSDSPSAIYDLQKSVSEMNKVSKDLTGELSSVILYDISTASLPADIINYHKAINDYVHQNRYQVSLDNAMLEYRVKLYHNLHRNSNIKDTYFNFLGMHVEEFRKTNDPDKLKEIREKLLGLKTQTDQEELFMLVDRMIETLEKMYVSKLTIQEKEEYLKLTSENFLTVTTRLSQKLQERDKELNRILGLTASFISVLSVMVAFLYWVFINKYVQNFLKNQSEVMQAIRTRELKKDMAPFSSDELGELTGKMWQMAHELQEKDHELVRSEEKYRTYINSTPIAVFVSDMNRSIIEVNQGAVNMLGYTTDEFMQLNMKDLLVKDTDNSDNMEYDSLSEQGRLSFEKILVSKRGREVHVGISSIKLNEDRFIAFCLDISDRVRLEKELKQMNETLLEKVKDEVDKNMRQDQIIQQQKKLADMGMMISAIAHQWRQPLNALALYIQDVKDEFDMGEVSEEYLDNFENNSMDLIAHMSKTIDDFRDFFLPDKNVTEFSVIYELTDLIRLFNVQIAAKDIDLDFECLCKNGQQQCVELSEQRACKNTDSVVKGYPGEFKQVIINLMYNSVDSIIDLMNSGKLHRGKISMSVATKPSSLVVKICDNGVGISAEVRQHLFEPYFTTKPEGKGTGIGLYMSKAIIENHMSGKIYYIEQEDGACFAIELPTDG</sequence>
<dbReference type="RefSeq" id="WP_013010441.1">
    <property type="nucleotide sequence ID" value="NC_013943.1"/>
</dbReference>
<evidence type="ECO:0000256" key="3">
    <source>
        <dbReference type="ARBA" id="ARBA00022553"/>
    </source>
</evidence>
<dbReference type="InterPro" id="IPR036890">
    <property type="entry name" value="HATPase_C_sf"/>
</dbReference>
<organism evidence="7 8">
    <name type="scientific">Denitrovibrio acetiphilus (strain DSM 12809 / NBRC 114555 / N2460)</name>
    <dbReference type="NCBI Taxonomy" id="522772"/>
    <lineage>
        <taxon>Bacteria</taxon>
        <taxon>Pseudomonadati</taxon>
        <taxon>Deferribacterota</taxon>
        <taxon>Deferribacteres</taxon>
        <taxon>Deferribacterales</taxon>
        <taxon>Geovibrionaceae</taxon>
        <taxon>Denitrovibrio</taxon>
    </lineage>
</organism>
<evidence type="ECO:0000313" key="8">
    <source>
        <dbReference type="Proteomes" id="UP000002012"/>
    </source>
</evidence>
<dbReference type="SUPFAM" id="SSF55874">
    <property type="entry name" value="ATPase domain of HSP90 chaperone/DNA topoisomerase II/histidine kinase"/>
    <property type="match status" value="1"/>
</dbReference>
<feature type="domain" description="Histidine kinase" evidence="5">
    <location>
        <begin position="485"/>
        <end position="723"/>
    </location>
</feature>
<dbReference type="InParanoid" id="D4H7C0"/>
<keyword evidence="4" id="KW-0472">Membrane</keyword>
<dbReference type="InterPro" id="IPR005467">
    <property type="entry name" value="His_kinase_dom"/>
</dbReference>
<dbReference type="eggNOG" id="COG4191">
    <property type="taxonomic scope" value="Bacteria"/>
</dbReference>
<feature type="domain" description="PAS" evidence="6">
    <location>
        <begin position="328"/>
        <end position="371"/>
    </location>
</feature>
<dbReference type="Gene3D" id="1.10.287.130">
    <property type="match status" value="1"/>
</dbReference>
<dbReference type="CDD" id="cd00130">
    <property type="entry name" value="PAS"/>
    <property type="match status" value="1"/>
</dbReference>
<dbReference type="CDD" id="cd00082">
    <property type="entry name" value="HisKA"/>
    <property type="match status" value="1"/>
</dbReference>
<evidence type="ECO:0000259" key="6">
    <source>
        <dbReference type="PROSITE" id="PS50112"/>
    </source>
</evidence>
<dbReference type="Pfam" id="PF13426">
    <property type="entry name" value="PAS_9"/>
    <property type="match status" value="1"/>
</dbReference>
<keyword evidence="4" id="KW-0812">Transmembrane</keyword>
<reference evidence="7 8" key="1">
    <citation type="journal article" date="2010" name="Stand. Genomic Sci.">
        <title>Complete genome sequence of Denitrovibrio acetiphilus type strain (N2460).</title>
        <authorList>
            <person name="Kiss H."/>
            <person name="Lang E."/>
            <person name="Lapidus A."/>
            <person name="Copeland A."/>
            <person name="Nolan M."/>
            <person name="Glavina Del Rio T."/>
            <person name="Chen F."/>
            <person name="Lucas S."/>
            <person name="Tice H."/>
            <person name="Cheng J.F."/>
            <person name="Han C."/>
            <person name="Goodwin L."/>
            <person name="Pitluck S."/>
            <person name="Liolios K."/>
            <person name="Pati A."/>
            <person name="Ivanova N."/>
            <person name="Mavromatis K."/>
            <person name="Chen A."/>
            <person name="Palaniappan K."/>
            <person name="Land M."/>
            <person name="Hauser L."/>
            <person name="Chang Y.J."/>
            <person name="Jeffries C.D."/>
            <person name="Detter J.C."/>
            <person name="Brettin T."/>
            <person name="Spring S."/>
            <person name="Rohde M."/>
            <person name="Goker M."/>
            <person name="Woyke T."/>
            <person name="Bristow J."/>
            <person name="Eisen J.A."/>
            <person name="Markowitz V."/>
            <person name="Hugenholtz P."/>
            <person name="Kyrpides N.C."/>
            <person name="Klenk H.P."/>
        </authorList>
    </citation>
    <scope>NUCLEOTIDE SEQUENCE [LARGE SCALE GENOMIC DNA]</scope>
    <source>
        <strain evidence="8">DSM 12809 / NBRC 114555 / N2460</strain>
    </source>
</reference>
<dbReference type="InterPro" id="IPR000014">
    <property type="entry name" value="PAS"/>
</dbReference>
<dbReference type="Gene3D" id="3.30.450.20">
    <property type="entry name" value="PAS domain"/>
    <property type="match status" value="1"/>
</dbReference>
<dbReference type="Pfam" id="PF02518">
    <property type="entry name" value="HATPase_c"/>
    <property type="match status" value="1"/>
</dbReference>
<dbReference type="PANTHER" id="PTHR43065">
    <property type="entry name" value="SENSOR HISTIDINE KINASE"/>
    <property type="match status" value="1"/>
</dbReference>
<keyword evidence="3" id="KW-0597">Phosphoprotein</keyword>
<dbReference type="OrthoDB" id="9805967at2"/>
<evidence type="ECO:0000256" key="1">
    <source>
        <dbReference type="ARBA" id="ARBA00000085"/>
    </source>
</evidence>
<dbReference type="HOGENOM" id="CLU_382539_0_0_0"/>
<dbReference type="Proteomes" id="UP000002012">
    <property type="component" value="Chromosome"/>
</dbReference>
<name>D4H7C0_DENA2</name>
<dbReference type="InterPro" id="IPR035965">
    <property type="entry name" value="PAS-like_dom_sf"/>
</dbReference>
<dbReference type="SMART" id="SM00387">
    <property type="entry name" value="HATPase_c"/>
    <property type="match status" value="1"/>
</dbReference>
<feature type="transmembrane region" description="Helical" evidence="4">
    <location>
        <begin position="6"/>
        <end position="28"/>
    </location>
</feature>
<dbReference type="PaxDb" id="522772-Dacet_1147"/>
<evidence type="ECO:0000256" key="4">
    <source>
        <dbReference type="SAM" id="Phobius"/>
    </source>
</evidence>
<gene>
    <name evidence="7" type="ordered locus">Dacet_1147</name>
</gene>
<accession>D4H7C0</accession>
<dbReference type="SUPFAM" id="SSF47384">
    <property type="entry name" value="Homodimeric domain of signal transducing histidine kinase"/>
    <property type="match status" value="1"/>
</dbReference>
<dbReference type="EC" id="2.7.13.3" evidence="2"/>
<dbReference type="SMART" id="SM00091">
    <property type="entry name" value="PAS"/>
    <property type="match status" value="1"/>
</dbReference>
<keyword evidence="8" id="KW-1185">Reference proteome</keyword>
<evidence type="ECO:0000259" key="5">
    <source>
        <dbReference type="PROSITE" id="PS50109"/>
    </source>
</evidence>
<dbReference type="PRINTS" id="PR00344">
    <property type="entry name" value="BCTRLSENSOR"/>
</dbReference>
<dbReference type="PROSITE" id="PS50109">
    <property type="entry name" value="HIS_KIN"/>
    <property type="match status" value="1"/>
</dbReference>
<dbReference type="PROSITE" id="PS50112">
    <property type="entry name" value="PAS"/>
    <property type="match status" value="1"/>
</dbReference>
<dbReference type="EMBL" id="CP001968">
    <property type="protein sequence ID" value="ADD67919.1"/>
    <property type="molecule type" value="Genomic_DNA"/>
</dbReference>
<protein>
    <recommendedName>
        <fullName evidence="2">histidine kinase</fullName>
        <ecNumber evidence="2">2.7.13.3</ecNumber>
    </recommendedName>
</protein>
<dbReference type="SUPFAM" id="SSF55785">
    <property type="entry name" value="PYP-like sensor domain (PAS domain)"/>
    <property type="match status" value="1"/>
</dbReference>
<dbReference type="InterPro" id="IPR003661">
    <property type="entry name" value="HisK_dim/P_dom"/>
</dbReference>
<dbReference type="STRING" id="522772.Dacet_1147"/>
<dbReference type="GO" id="GO:0000155">
    <property type="term" value="F:phosphorelay sensor kinase activity"/>
    <property type="evidence" value="ECO:0007669"/>
    <property type="project" value="InterPro"/>
</dbReference>
<keyword evidence="7" id="KW-0418">Kinase</keyword>
<dbReference type="InterPro" id="IPR003594">
    <property type="entry name" value="HATPase_dom"/>
</dbReference>